<gene>
    <name evidence="1" type="ORF">EYC84_009582</name>
</gene>
<evidence type="ECO:0000313" key="2">
    <source>
        <dbReference type="Proteomes" id="UP000322873"/>
    </source>
</evidence>
<comment type="caution">
    <text evidence="1">The sequence shown here is derived from an EMBL/GenBank/DDBJ whole genome shotgun (WGS) entry which is preliminary data.</text>
</comment>
<dbReference type="EMBL" id="VICG01000013">
    <property type="protein sequence ID" value="KAA8565747.1"/>
    <property type="molecule type" value="Genomic_DNA"/>
</dbReference>
<accession>A0A5M9JAE1</accession>
<proteinExistence type="predicted"/>
<dbReference type="AlphaFoldDB" id="A0A5M9JAE1"/>
<organism evidence="1 2">
    <name type="scientific">Monilinia fructicola</name>
    <name type="common">Brown rot fungus</name>
    <name type="synonym">Ciboria fructicola</name>
    <dbReference type="NCBI Taxonomy" id="38448"/>
    <lineage>
        <taxon>Eukaryota</taxon>
        <taxon>Fungi</taxon>
        <taxon>Dikarya</taxon>
        <taxon>Ascomycota</taxon>
        <taxon>Pezizomycotina</taxon>
        <taxon>Leotiomycetes</taxon>
        <taxon>Helotiales</taxon>
        <taxon>Sclerotiniaceae</taxon>
        <taxon>Monilinia</taxon>
    </lineage>
</organism>
<name>A0A5M9JAE1_MONFR</name>
<evidence type="ECO:0000313" key="1">
    <source>
        <dbReference type="EMBL" id="KAA8565747.1"/>
    </source>
</evidence>
<protein>
    <submittedName>
        <fullName evidence="1">Uncharacterized protein</fullName>
    </submittedName>
</protein>
<reference evidence="1 2" key="1">
    <citation type="submission" date="2019-06" db="EMBL/GenBank/DDBJ databases">
        <title>Genome Sequence of the Brown Rot Fungal Pathogen Monilinia fructicola.</title>
        <authorList>
            <person name="De Miccolis Angelini R.M."/>
            <person name="Landi L."/>
            <person name="Abate D."/>
            <person name="Pollastro S."/>
            <person name="Romanazzi G."/>
            <person name="Faretra F."/>
        </authorList>
    </citation>
    <scope>NUCLEOTIDE SEQUENCE [LARGE SCALE GENOMIC DNA]</scope>
    <source>
        <strain evidence="1 2">Mfrc123</strain>
    </source>
</reference>
<sequence>MSDTKSNIEEEERMNHSAAIVRYIEAIRPFSNSLPTFTRIHTTPFILAAFRCPLYKDSTRTQVDVEHKNTKHTSLSAYNFSTVRIVFVLNYRYLIYSGSSGTSLGTTLTTVVSILYQRS</sequence>
<keyword evidence="2" id="KW-1185">Reference proteome</keyword>
<dbReference type="Proteomes" id="UP000322873">
    <property type="component" value="Unassembled WGS sequence"/>
</dbReference>